<dbReference type="InterPro" id="IPR002467">
    <property type="entry name" value="Pept_M24A_MAP1"/>
</dbReference>
<dbReference type="EC" id="3.4.11.18" evidence="6"/>
<comment type="catalytic activity">
    <reaction evidence="6">
        <text>Release of N-terminal amino acids, preferentially methionine, from peptides and arylamides.</text>
        <dbReference type="EC" id="3.4.11.18"/>
    </reaction>
</comment>
<evidence type="ECO:0000256" key="4">
    <source>
        <dbReference type="ARBA" id="ARBA00022723"/>
    </source>
</evidence>
<dbReference type="InterPro" id="IPR001714">
    <property type="entry name" value="Pept_M24_MAP"/>
</dbReference>
<keyword evidence="4 6" id="KW-0479">Metal-binding</keyword>
<dbReference type="SUPFAM" id="SSF55920">
    <property type="entry name" value="Creatinase/aminopeptidase"/>
    <property type="match status" value="1"/>
</dbReference>
<comment type="cofactor">
    <cofactor evidence="6">
        <name>Co(2+)</name>
        <dbReference type="ChEBI" id="CHEBI:48828"/>
    </cofactor>
    <cofactor evidence="6">
        <name>Zn(2+)</name>
        <dbReference type="ChEBI" id="CHEBI:29105"/>
    </cofactor>
    <cofactor evidence="6">
        <name>Mn(2+)</name>
        <dbReference type="ChEBI" id="CHEBI:29035"/>
    </cofactor>
    <cofactor evidence="6">
        <name>Fe(2+)</name>
        <dbReference type="ChEBI" id="CHEBI:29033"/>
    </cofactor>
    <text evidence="6">Binds 2 divalent metal cations per subunit. Has a high-affinity and a low affinity metal-binding site. The true nature of the physiological cofactor is under debate. The enzyme is active with cobalt, zinc, manganese or divalent iron ions.</text>
</comment>
<proteinExistence type="inferred from homology"/>
<dbReference type="PANTHER" id="PTHR43330">
    <property type="entry name" value="METHIONINE AMINOPEPTIDASE"/>
    <property type="match status" value="1"/>
</dbReference>
<dbReference type="GO" id="GO:0005829">
    <property type="term" value="C:cytosol"/>
    <property type="evidence" value="ECO:0007669"/>
    <property type="project" value="TreeGrafter"/>
</dbReference>
<dbReference type="InterPro" id="IPR036005">
    <property type="entry name" value="Creatinase/aminopeptidase-like"/>
</dbReference>
<feature type="domain" description="Peptidase M24" evidence="7">
    <location>
        <begin position="12"/>
        <end position="162"/>
    </location>
</feature>
<protein>
    <recommendedName>
        <fullName evidence="6">Methionine aminopeptidase</fullName>
        <ecNumber evidence="6">3.4.11.18</ecNumber>
    </recommendedName>
</protein>
<keyword evidence="3 6" id="KW-0645">Protease</keyword>
<reference evidence="8 9" key="1">
    <citation type="submission" date="2018-06" db="EMBL/GenBank/DDBJ databases">
        <authorList>
            <consortium name="Pathogen Informatics"/>
            <person name="Doyle S."/>
        </authorList>
    </citation>
    <scope>NUCLEOTIDE SEQUENCE [LARGE SCALE GENOMIC DNA]</scope>
    <source>
        <strain evidence="8 9">NCTC9177</strain>
    </source>
</reference>
<evidence type="ECO:0000259" key="7">
    <source>
        <dbReference type="Pfam" id="PF00557"/>
    </source>
</evidence>
<evidence type="ECO:0000256" key="1">
    <source>
        <dbReference type="ARBA" id="ARBA00002521"/>
    </source>
</evidence>
<comment type="similarity">
    <text evidence="6">Belongs to the peptidase M24A family.</text>
</comment>
<evidence type="ECO:0000313" key="9">
    <source>
        <dbReference type="Proteomes" id="UP000254545"/>
    </source>
</evidence>
<evidence type="ECO:0000313" key="8">
    <source>
        <dbReference type="EMBL" id="STS88445.1"/>
    </source>
</evidence>
<dbReference type="PRINTS" id="PR00599">
    <property type="entry name" value="MAPEPTIDASE"/>
</dbReference>
<evidence type="ECO:0000256" key="2">
    <source>
        <dbReference type="ARBA" id="ARBA00022438"/>
    </source>
</evidence>
<evidence type="ECO:0000256" key="3">
    <source>
        <dbReference type="ARBA" id="ARBA00022670"/>
    </source>
</evidence>
<dbReference type="GO" id="GO:0006508">
    <property type="term" value="P:proteolysis"/>
    <property type="evidence" value="ECO:0007669"/>
    <property type="project" value="UniProtKB-KW"/>
</dbReference>
<accession>A0A7H4MDP5</accession>
<dbReference type="Proteomes" id="UP000254545">
    <property type="component" value="Unassembled WGS sequence"/>
</dbReference>
<sequence length="178" mass="19932">MAISIKTSEDIEKMRVAGRLAAEVLEMIEPWVKPGVSTGELDRICNDYIVNEQKAISACLGYHGYPKSVCISVNEVVCHGIPDDGKLLKDGDIVNIDVTVIKDDFHGDTSKMFIVGKPTILGERLCRITQESLYLALKMVKPGINLRTIGAAIQKYVEAERFFRGARILWPRYRPRLP</sequence>
<dbReference type="PANTHER" id="PTHR43330:SF27">
    <property type="entry name" value="METHIONINE AMINOPEPTIDASE"/>
    <property type="match status" value="1"/>
</dbReference>
<comment type="caution">
    <text evidence="8">The sequence shown here is derived from an EMBL/GenBank/DDBJ whole genome shotgun (WGS) entry which is preliminary data.</text>
</comment>
<dbReference type="GO" id="GO:0046872">
    <property type="term" value="F:metal ion binding"/>
    <property type="evidence" value="ECO:0007669"/>
    <property type="project" value="UniProtKB-KW"/>
</dbReference>
<dbReference type="InterPro" id="IPR000994">
    <property type="entry name" value="Pept_M24"/>
</dbReference>
<comment type="function">
    <text evidence="1">Removes the N-terminal methionine from nascent proteins. The N-terminal methionine is often cleaved when the second residue in the primary sequence is small and uncharged (Met-Ala-, Cys, Gly, Pro, Ser, Thr, or Val). Requires deformylation of the N(alpha)-formylated initiator methionine before it can be hydrolyzed.</text>
</comment>
<dbReference type="NCBIfam" id="TIGR00500">
    <property type="entry name" value="met_pdase_I"/>
    <property type="match status" value="1"/>
</dbReference>
<evidence type="ECO:0000256" key="6">
    <source>
        <dbReference type="RuleBase" id="RU003653"/>
    </source>
</evidence>
<organism evidence="8 9">
    <name type="scientific">Klebsiella variicola</name>
    <dbReference type="NCBI Taxonomy" id="244366"/>
    <lineage>
        <taxon>Bacteria</taxon>
        <taxon>Pseudomonadati</taxon>
        <taxon>Pseudomonadota</taxon>
        <taxon>Gammaproteobacteria</taxon>
        <taxon>Enterobacterales</taxon>
        <taxon>Enterobacteriaceae</taxon>
        <taxon>Klebsiella/Raoultella group</taxon>
        <taxon>Klebsiella</taxon>
        <taxon>Klebsiella pneumoniae complex</taxon>
    </lineage>
</organism>
<dbReference type="GO" id="GO:0070006">
    <property type="term" value="F:metalloaminopeptidase activity"/>
    <property type="evidence" value="ECO:0007669"/>
    <property type="project" value="InterPro"/>
</dbReference>
<gene>
    <name evidence="8" type="primary">map_2</name>
    <name evidence="8" type="ORF">NCTC9177_02291</name>
</gene>
<dbReference type="GO" id="GO:0004239">
    <property type="term" value="F:initiator methionyl aminopeptidase activity"/>
    <property type="evidence" value="ECO:0007669"/>
    <property type="project" value="UniProtKB-EC"/>
</dbReference>
<dbReference type="AlphaFoldDB" id="A0A7H4MDP5"/>
<dbReference type="Gene3D" id="3.90.230.10">
    <property type="entry name" value="Creatinase/methionine aminopeptidase superfamily"/>
    <property type="match status" value="1"/>
</dbReference>
<evidence type="ECO:0000256" key="5">
    <source>
        <dbReference type="ARBA" id="ARBA00022801"/>
    </source>
</evidence>
<name>A0A7H4MDP5_KLEVA</name>
<keyword evidence="2 6" id="KW-0031">Aminopeptidase</keyword>
<dbReference type="EMBL" id="UGKR01000003">
    <property type="protein sequence ID" value="STS88445.1"/>
    <property type="molecule type" value="Genomic_DNA"/>
</dbReference>
<keyword evidence="5 8" id="KW-0378">Hydrolase</keyword>
<dbReference type="Pfam" id="PF00557">
    <property type="entry name" value="Peptidase_M24"/>
    <property type="match status" value="1"/>
</dbReference>